<dbReference type="InterPro" id="IPR035513">
    <property type="entry name" value="Invertase/methylesterase_inhib"/>
</dbReference>
<feature type="chain" id="PRO_5040784919" evidence="4">
    <location>
        <begin position="27"/>
        <end position="181"/>
    </location>
</feature>
<evidence type="ECO:0000256" key="1">
    <source>
        <dbReference type="ARBA" id="ARBA00022729"/>
    </source>
</evidence>
<dbReference type="PANTHER" id="PTHR36710:SF18">
    <property type="entry name" value="PECTINESTERASE INHIBITOR 5-RELATED"/>
    <property type="match status" value="1"/>
</dbReference>
<gene>
    <name evidence="6" type="ORF">HRI_000335000</name>
</gene>
<dbReference type="Gene3D" id="1.20.140.40">
    <property type="entry name" value="Invertase/pectin methylesterase inhibitor family protein"/>
    <property type="match status" value="1"/>
</dbReference>
<dbReference type="PANTHER" id="PTHR36710">
    <property type="entry name" value="PECTINESTERASE INHIBITOR-LIKE"/>
    <property type="match status" value="1"/>
</dbReference>
<dbReference type="CDD" id="cd15797">
    <property type="entry name" value="PMEI"/>
    <property type="match status" value="1"/>
</dbReference>
<sequence>MGSFKSLSCMAIIFLLISYSFNGCIADPALIDSICKPSEDYAFCISRVGNDPRAATADLHGLALISISVTAIYIQETLDKIYELIHELKDPVTQSRLTLCQSDYNEALSNFQSSFTTTSRDSFFEAIDFVRIGTNKVMDCHNRFMTSPGPVPTSPIAEDDTNVFKFSGIIMIAIDKNIPKK</sequence>
<proteinExistence type="inferred from homology"/>
<dbReference type="GO" id="GO:0046910">
    <property type="term" value="F:pectinesterase inhibitor activity"/>
    <property type="evidence" value="ECO:0007669"/>
    <property type="project" value="InterPro"/>
</dbReference>
<dbReference type="Pfam" id="PF04043">
    <property type="entry name" value="PMEI"/>
    <property type="match status" value="1"/>
</dbReference>
<dbReference type="EMBL" id="BSYR01000004">
    <property type="protein sequence ID" value="GMI66657.1"/>
    <property type="molecule type" value="Genomic_DNA"/>
</dbReference>
<reference evidence="6" key="1">
    <citation type="submission" date="2023-05" db="EMBL/GenBank/DDBJ databases">
        <title>Genome and transcriptome analyses reveal genes involved in the formation of fine ridges on petal epidermal cells in Hibiscus trionum.</title>
        <authorList>
            <person name="Koshimizu S."/>
            <person name="Masuda S."/>
            <person name="Ishii T."/>
            <person name="Shirasu K."/>
            <person name="Hoshino A."/>
            <person name="Arita M."/>
        </authorList>
    </citation>
    <scope>NUCLEOTIDE SEQUENCE</scope>
    <source>
        <strain evidence="6">Hamamatsu line</strain>
    </source>
</reference>
<dbReference type="InterPro" id="IPR052421">
    <property type="entry name" value="PCW_Enzyme_Inhibitor"/>
</dbReference>
<dbReference type="AlphaFoldDB" id="A0A9W7GX49"/>
<feature type="domain" description="Pectinesterase inhibitor" evidence="5">
    <location>
        <begin position="26"/>
        <end position="173"/>
    </location>
</feature>
<accession>A0A9W7GX49</accession>
<evidence type="ECO:0000313" key="6">
    <source>
        <dbReference type="EMBL" id="GMI66657.1"/>
    </source>
</evidence>
<evidence type="ECO:0000313" key="7">
    <source>
        <dbReference type="Proteomes" id="UP001165190"/>
    </source>
</evidence>
<protein>
    <submittedName>
        <fullName evidence="6">Pectin methylesterase inhibitor 5</fullName>
    </submittedName>
</protein>
<evidence type="ECO:0000256" key="2">
    <source>
        <dbReference type="ARBA" id="ARBA00023157"/>
    </source>
</evidence>
<dbReference type="NCBIfam" id="TIGR01614">
    <property type="entry name" value="PME_inhib"/>
    <property type="match status" value="1"/>
</dbReference>
<feature type="signal peptide" evidence="4">
    <location>
        <begin position="1"/>
        <end position="26"/>
    </location>
</feature>
<keyword evidence="7" id="KW-1185">Reference proteome</keyword>
<name>A0A9W7GX49_HIBTR</name>
<comment type="caution">
    <text evidence="6">The sequence shown here is derived from an EMBL/GenBank/DDBJ whole genome shotgun (WGS) entry which is preliminary data.</text>
</comment>
<evidence type="ECO:0000256" key="3">
    <source>
        <dbReference type="ARBA" id="ARBA00038471"/>
    </source>
</evidence>
<organism evidence="6 7">
    <name type="scientific">Hibiscus trionum</name>
    <name type="common">Flower of an hour</name>
    <dbReference type="NCBI Taxonomy" id="183268"/>
    <lineage>
        <taxon>Eukaryota</taxon>
        <taxon>Viridiplantae</taxon>
        <taxon>Streptophyta</taxon>
        <taxon>Embryophyta</taxon>
        <taxon>Tracheophyta</taxon>
        <taxon>Spermatophyta</taxon>
        <taxon>Magnoliopsida</taxon>
        <taxon>eudicotyledons</taxon>
        <taxon>Gunneridae</taxon>
        <taxon>Pentapetalae</taxon>
        <taxon>rosids</taxon>
        <taxon>malvids</taxon>
        <taxon>Malvales</taxon>
        <taxon>Malvaceae</taxon>
        <taxon>Malvoideae</taxon>
        <taxon>Hibiscus</taxon>
    </lineage>
</organism>
<keyword evidence="2" id="KW-1015">Disulfide bond</keyword>
<dbReference type="SUPFAM" id="SSF101148">
    <property type="entry name" value="Plant invertase/pectin methylesterase inhibitor"/>
    <property type="match status" value="1"/>
</dbReference>
<dbReference type="InterPro" id="IPR006501">
    <property type="entry name" value="Pectinesterase_inhib_dom"/>
</dbReference>
<comment type="similarity">
    <text evidence="3">Belongs to the PMEI family.</text>
</comment>
<evidence type="ECO:0000256" key="4">
    <source>
        <dbReference type="SAM" id="SignalP"/>
    </source>
</evidence>
<dbReference type="SMART" id="SM00856">
    <property type="entry name" value="PMEI"/>
    <property type="match status" value="1"/>
</dbReference>
<keyword evidence="1 4" id="KW-0732">Signal</keyword>
<dbReference type="Proteomes" id="UP001165190">
    <property type="component" value="Unassembled WGS sequence"/>
</dbReference>
<dbReference type="OrthoDB" id="1094948at2759"/>
<dbReference type="InterPro" id="IPR034086">
    <property type="entry name" value="PMEI_plant"/>
</dbReference>
<evidence type="ECO:0000259" key="5">
    <source>
        <dbReference type="SMART" id="SM00856"/>
    </source>
</evidence>